<dbReference type="AlphaFoldDB" id="A0A0E9VF19"/>
<dbReference type="EMBL" id="GBXM01032522">
    <property type="protein sequence ID" value="JAH76055.1"/>
    <property type="molecule type" value="Transcribed_RNA"/>
</dbReference>
<sequence>MFQSWPVCGGHSRTPGTSPHPGL</sequence>
<name>A0A0E9VF19_ANGAN</name>
<feature type="region of interest" description="Disordered" evidence="1">
    <location>
        <begin position="1"/>
        <end position="23"/>
    </location>
</feature>
<organism evidence="2">
    <name type="scientific">Anguilla anguilla</name>
    <name type="common">European freshwater eel</name>
    <name type="synonym">Muraena anguilla</name>
    <dbReference type="NCBI Taxonomy" id="7936"/>
    <lineage>
        <taxon>Eukaryota</taxon>
        <taxon>Metazoa</taxon>
        <taxon>Chordata</taxon>
        <taxon>Craniata</taxon>
        <taxon>Vertebrata</taxon>
        <taxon>Euteleostomi</taxon>
        <taxon>Actinopterygii</taxon>
        <taxon>Neopterygii</taxon>
        <taxon>Teleostei</taxon>
        <taxon>Anguilliformes</taxon>
        <taxon>Anguillidae</taxon>
        <taxon>Anguilla</taxon>
    </lineage>
</organism>
<evidence type="ECO:0000256" key="1">
    <source>
        <dbReference type="SAM" id="MobiDB-lite"/>
    </source>
</evidence>
<reference evidence="2" key="1">
    <citation type="submission" date="2014-11" db="EMBL/GenBank/DDBJ databases">
        <authorList>
            <person name="Amaro Gonzalez C."/>
        </authorList>
    </citation>
    <scope>NUCLEOTIDE SEQUENCE</scope>
</reference>
<proteinExistence type="predicted"/>
<accession>A0A0E9VF19</accession>
<protein>
    <submittedName>
        <fullName evidence="2">Uncharacterized protein</fullName>
    </submittedName>
</protein>
<reference evidence="2" key="2">
    <citation type="journal article" date="2015" name="Fish Shellfish Immunol.">
        <title>Early steps in the European eel (Anguilla anguilla)-Vibrio vulnificus interaction in the gills: Role of the RtxA13 toxin.</title>
        <authorList>
            <person name="Callol A."/>
            <person name="Pajuelo D."/>
            <person name="Ebbesson L."/>
            <person name="Teles M."/>
            <person name="MacKenzie S."/>
            <person name="Amaro C."/>
        </authorList>
    </citation>
    <scope>NUCLEOTIDE SEQUENCE</scope>
</reference>
<evidence type="ECO:0000313" key="2">
    <source>
        <dbReference type="EMBL" id="JAH76055.1"/>
    </source>
</evidence>